<name>A0A0K6HTN3_9BURK</name>
<keyword evidence="7 8" id="KW-0472">Membrane</keyword>
<dbReference type="PANTHER" id="PTHR32063:SF68">
    <property type="entry name" value="PROBALE CATION EFFLUX SYSTEM PROTEIN"/>
    <property type="match status" value="1"/>
</dbReference>
<dbReference type="SUPFAM" id="SSF82714">
    <property type="entry name" value="Multidrug efflux transporter AcrB TolC docking domain, DN and DC subdomains"/>
    <property type="match status" value="2"/>
</dbReference>
<evidence type="ECO:0000256" key="7">
    <source>
        <dbReference type="ARBA" id="ARBA00023136"/>
    </source>
</evidence>
<feature type="transmembrane region" description="Helical" evidence="8">
    <location>
        <begin position="970"/>
        <end position="989"/>
    </location>
</feature>
<dbReference type="GO" id="GO:0005886">
    <property type="term" value="C:plasma membrane"/>
    <property type="evidence" value="ECO:0007669"/>
    <property type="project" value="UniProtKB-SubCell"/>
</dbReference>
<dbReference type="Proteomes" id="UP000183649">
    <property type="component" value="Unassembled WGS sequence"/>
</dbReference>
<protein>
    <submittedName>
        <fullName evidence="9">Heavy metal efflux pump, CzcA family</fullName>
    </submittedName>
</protein>
<feature type="transmembrane region" description="Helical" evidence="8">
    <location>
        <begin position="387"/>
        <end position="408"/>
    </location>
</feature>
<evidence type="ECO:0000256" key="5">
    <source>
        <dbReference type="ARBA" id="ARBA00022692"/>
    </source>
</evidence>
<keyword evidence="5 8" id="KW-0812">Transmembrane</keyword>
<dbReference type="GO" id="GO:0008324">
    <property type="term" value="F:monoatomic cation transmembrane transporter activity"/>
    <property type="evidence" value="ECO:0007669"/>
    <property type="project" value="InterPro"/>
</dbReference>
<proteinExistence type="inferred from homology"/>
<dbReference type="NCBIfam" id="TIGR00914">
    <property type="entry name" value="2A0601"/>
    <property type="match status" value="1"/>
</dbReference>
<accession>A0A0K6HTN3</accession>
<evidence type="ECO:0000256" key="8">
    <source>
        <dbReference type="SAM" id="Phobius"/>
    </source>
</evidence>
<dbReference type="SUPFAM" id="SSF82693">
    <property type="entry name" value="Multidrug efflux transporter AcrB pore domain, PN1, PN2, PC1 and PC2 subdomains"/>
    <property type="match status" value="2"/>
</dbReference>
<dbReference type="Gene3D" id="1.20.1640.10">
    <property type="entry name" value="Multidrug efflux transporter AcrB transmembrane domain"/>
    <property type="match status" value="2"/>
</dbReference>
<feature type="transmembrane region" description="Helical" evidence="8">
    <location>
        <begin position="479"/>
        <end position="506"/>
    </location>
</feature>
<keyword evidence="4" id="KW-1003">Cell membrane</keyword>
<dbReference type="InterPro" id="IPR004763">
    <property type="entry name" value="CusA-like"/>
</dbReference>
<dbReference type="InterPro" id="IPR027463">
    <property type="entry name" value="AcrB_DN_DC_subdom"/>
</dbReference>
<gene>
    <name evidence="9" type="ORF">Ga0061069_10270</name>
</gene>
<feature type="transmembrane region" description="Helical" evidence="8">
    <location>
        <begin position="361"/>
        <end position="381"/>
    </location>
</feature>
<feature type="transmembrane region" description="Helical" evidence="8">
    <location>
        <begin position="331"/>
        <end position="354"/>
    </location>
</feature>
<evidence type="ECO:0000256" key="4">
    <source>
        <dbReference type="ARBA" id="ARBA00022475"/>
    </source>
</evidence>
<organism evidence="9 10">
    <name type="scientific">Thiomonas bhubaneswarensis</name>
    <dbReference type="NCBI Taxonomy" id="339866"/>
    <lineage>
        <taxon>Bacteria</taxon>
        <taxon>Pseudomonadati</taxon>
        <taxon>Pseudomonadota</taxon>
        <taxon>Betaproteobacteria</taxon>
        <taxon>Burkholderiales</taxon>
        <taxon>Thiomonas</taxon>
    </lineage>
</organism>
<evidence type="ECO:0000313" key="9">
    <source>
        <dbReference type="EMBL" id="CUA94392.1"/>
    </source>
</evidence>
<evidence type="ECO:0000256" key="1">
    <source>
        <dbReference type="ARBA" id="ARBA00004651"/>
    </source>
</evidence>
<comment type="similarity">
    <text evidence="2">Belongs to the resistance-nodulation-cell division (RND) (TC 2.A.6) family.</text>
</comment>
<evidence type="ECO:0000256" key="3">
    <source>
        <dbReference type="ARBA" id="ARBA00022448"/>
    </source>
</evidence>
<evidence type="ECO:0000256" key="6">
    <source>
        <dbReference type="ARBA" id="ARBA00022989"/>
    </source>
</evidence>
<dbReference type="PANTHER" id="PTHR32063">
    <property type="match status" value="1"/>
</dbReference>
<feature type="transmembrane region" description="Helical" evidence="8">
    <location>
        <begin position="15"/>
        <end position="35"/>
    </location>
</feature>
<keyword evidence="10" id="KW-1185">Reference proteome</keyword>
<comment type="subcellular location">
    <subcellularLocation>
        <location evidence="1">Cell membrane</location>
        <topology evidence="1">Multi-pass membrane protein</topology>
    </subcellularLocation>
</comment>
<dbReference type="Gene3D" id="3.30.70.1440">
    <property type="entry name" value="Multidrug efflux transporter AcrB pore domain"/>
    <property type="match status" value="1"/>
</dbReference>
<sequence length="1046" mass="111501">MNLIALTRIALRQRLLTLGVMLALVIGGIVAWRALPIDAFPDVSSPQVKIIMKAPGMTPEEVETRVVLPIEQEVLGIANKRIVRSVSKYGIADITVDFLEGTDVYWARQQVGEALANVRGDLPASAQGGLAPITTPLSDLYMFTIEGPASLEEKRSTLQWLIRPVLRTVPGVADVNMLGGDVRAFAVQPDPAKLSAWGLSLNQLRTALQVNNSNDGAGRLDEGEETRIVRVQGAFANADDIRNTVIANVRGTPVRIGDVAQVSVDSSTRYGIVTADGKGEAVEGIVLGLRGANAQQVIHGVKERLTELEPRLPQGMTLRVFYDRSQLVERAVGTVTEALAEAVVLVVVMLLLFLGNWRAALVVAITLPLSALATFILMRWFGLSANLMSLGGLAIALGMLVDAAVVVVENLVSHMAHDPDAEPHTPHPPQTGGDDRITRILRGVGEVAGPVLSGVAIIAIVFLPLLTLEGLEGKLFRPVALTIVFALGASLLIALTIVPVMASLLLKTASHTDPWLVRKLSAGYRHVLNWSFAHTRIVVAVSVVSLLFAGWAYTRVGKTFMPTLDEGDVIVQLQKLPSVSLGATAALDLRVQQALLKDVPEIRSIIARSGSDDLGLDPMGLNETDTFLVLKPMSEWRAGGKDAVIEAMRKVLERFPGVDFGFTQPIEMRVSEMLTGARGDLVVKIFGPDIAQLGTLSQQVAETLKAVPGAEEVLAARPEGVQYLTVQVDRLAAGRAGFDVDSLQQDLRALIEGQPQGMVLEGVRRTPLLLRGGADLRSNPQAFAHVMITAPDGTAYPLSQLATLTPTQGPVLVAHEDGSRFAAVQANVSGRDLVSYVAEAKQAVASKVKLPEGVRLQWGGQFENQQRAAARLGLVVPVALVLIFVLLMTTFGSFRQSVLVFANIPFALVGGVVALWASGQYLSVPASVGFIALLGIAVLNGVVLVSHFNELLQRGLPLAQAVRDGAMRRLRPVMMTATITALSLIPLLSATGPGSEIQKPLAVVVVGGLVSSTTLTLVLLPLMFARFGLPRAARKADAAIAKTENV</sequence>
<keyword evidence="6 8" id="KW-1133">Transmembrane helix</keyword>
<feature type="transmembrane region" description="Helical" evidence="8">
    <location>
        <begin position="898"/>
        <end position="917"/>
    </location>
</feature>
<dbReference type="GO" id="GO:0042910">
    <property type="term" value="F:xenobiotic transmembrane transporter activity"/>
    <property type="evidence" value="ECO:0007669"/>
    <property type="project" value="TreeGrafter"/>
</dbReference>
<feature type="transmembrane region" description="Helical" evidence="8">
    <location>
        <begin position="447"/>
        <end position="467"/>
    </location>
</feature>
<evidence type="ECO:0000313" key="10">
    <source>
        <dbReference type="Proteomes" id="UP000183649"/>
    </source>
</evidence>
<dbReference type="EMBL" id="CYHF01000002">
    <property type="protein sequence ID" value="CUA94392.1"/>
    <property type="molecule type" value="Genomic_DNA"/>
</dbReference>
<dbReference type="Pfam" id="PF00873">
    <property type="entry name" value="ACR_tran"/>
    <property type="match status" value="1"/>
</dbReference>
<dbReference type="SUPFAM" id="SSF82866">
    <property type="entry name" value="Multidrug efflux transporter AcrB transmembrane domain"/>
    <property type="match status" value="2"/>
</dbReference>
<feature type="transmembrane region" description="Helical" evidence="8">
    <location>
        <begin position="1001"/>
        <end position="1025"/>
    </location>
</feature>
<reference evidence="10" key="1">
    <citation type="submission" date="2015-08" db="EMBL/GenBank/DDBJ databases">
        <authorList>
            <person name="Varghese N."/>
        </authorList>
    </citation>
    <scope>NUCLEOTIDE SEQUENCE [LARGE SCALE GENOMIC DNA]</scope>
    <source>
        <strain evidence="10">DSM 18181</strain>
    </source>
</reference>
<dbReference type="RefSeq" id="WP_055449547.1">
    <property type="nucleotide sequence ID" value="NZ_CYHF01000002.1"/>
</dbReference>
<dbReference type="InterPro" id="IPR001036">
    <property type="entry name" value="Acrflvin-R"/>
</dbReference>
<feature type="transmembrane region" description="Helical" evidence="8">
    <location>
        <begin position="527"/>
        <end position="553"/>
    </location>
</feature>
<keyword evidence="3" id="KW-0813">Transport</keyword>
<feature type="transmembrane region" description="Helical" evidence="8">
    <location>
        <begin position="929"/>
        <end position="949"/>
    </location>
</feature>
<evidence type="ECO:0000256" key="2">
    <source>
        <dbReference type="ARBA" id="ARBA00010942"/>
    </source>
</evidence>
<dbReference type="Gene3D" id="3.30.2090.10">
    <property type="entry name" value="Multidrug efflux transporter AcrB TolC docking domain, DN and DC subdomains"/>
    <property type="match status" value="2"/>
</dbReference>
<dbReference type="AlphaFoldDB" id="A0A0K6HTN3"/>
<feature type="transmembrane region" description="Helical" evidence="8">
    <location>
        <begin position="872"/>
        <end position="891"/>
    </location>
</feature>
<dbReference type="OrthoDB" id="9798415at2"/>
<dbReference type="Gene3D" id="3.30.70.1320">
    <property type="entry name" value="Multidrug efflux transporter AcrB pore domain like"/>
    <property type="match status" value="1"/>
</dbReference>
<dbReference type="STRING" id="339866.GCA_001418255_00594"/>
<dbReference type="PRINTS" id="PR00702">
    <property type="entry name" value="ACRIFLAVINRP"/>
</dbReference>
<dbReference type="Gene3D" id="3.30.70.1430">
    <property type="entry name" value="Multidrug efflux transporter AcrB pore domain"/>
    <property type="match status" value="2"/>
</dbReference>